<dbReference type="Proteomes" id="UP001152747">
    <property type="component" value="Unassembled WGS sequence"/>
</dbReference>
<keyword evidence="1 5" id="KW-0479">Metal-binding</keyword>
<feature type="domain" description="PET" evidence="8">
    <location>
        <begin position="38"/>
        <end position="146"/>
    </location>
</feature>
<evidence type="ECO:0000313" key="9">
    <source>
        <dbReference type="EMBL" id="CAI5449083.1"/>
    </source>
</evidence>
<keyword evidence="4 5" id="KW-0440">LIM domain</keyword>
<name>A0A9P1ITH3_9PELO</name>
<dbReference type="Gene3D" id="2.10.110.10">
    <property type="entry name" value="Cysteine Rich Protein"/>
    <property type="match status" value="3"/>
</dbReference>
<proteinExistence type="predicted"/>
<evidence type="ECO:0000256" key="5">
    <source>
        <dbReference type="PROSITE-ProRule" id="PRU00125"/>
    </source>
</evidence>
<dbReference type="FunFam" id="2.10.110.10:FF:000005">
    <property type="entry name" value="Testin isoform 1"/>
    <property type="match status" value="1"/>
</dbReference>
<organism evidence="9 10">
    <name type="scientific">Caenorhabditis angaria</name>
    <dbReference type="NCBI Taxonomy" id="860376"/>
    <lineage>
        <taxon>Eukaryota</taxon>
        <taxon>Metazoa</taxon>
        <taxon>Ecdysozoa</taxon>
        <taxon>Nematoda</taxon>
        <taxon>Chromadorea</taxon>
        <taxon>Rhabditida</taxon>
        <taxon>Rhabditina</taxon>
        <taxon>Rhabditomorpha</taxon>
        <taxon>Rhabditoidea</taxon>
        <taxon>Rhabditidae</taxon>
        <taxon>Peloderinae</taxon>
        <taxon>Caenorhabditis</taxon>
    </lineage>
</organism>
<dbReference type="CDD" id="cd09827">
    <property type="entry name" value="PET_Prickle"/>
    <property type="match status" value="1"/>
</dbReference>
<feature type="domain" description="LIM zinc-binding" evidence="7">
    <location>
        <begin position="211"/>
        <end position="271"/>
    </location>
</feature>
<feature type="compositionally biased region" description="Pro residues" evidence="6">
    <location>
        <begin position="377"/>
        <end position="388"/>
    </location>
</feature>
<dbReference type="Pfam" id="PF00412">
    <property type="entry name" value="LIM"/>
    <property type="match status" value="2"/>
</dbReference>
<dbReference type="InterPro" id="IPR047120">
    <property type="entry name" value="Pk/Esn/Tes"/>
</dbReference>
<dbReference type="InterPro" id="IPR033723">
    <property type="entry name" value="PET_prickle"/>
</dbReference>
<dbReference type="SUPFAM" id="SSF57716">
    <property type="entry name" value="Glucocorticoid receptor-like (DNA-binding domain)"/>
    <property type="match status" value="2"/>
</dbReference>
<dbReference type="PANTHER" id="PTHR24211:SF20">
    <property type="entry name" value="PROTEIN ESPINAS-RELATED"/>
    <property type="match status" value="1"/>
</dbReference>
<evidence type="ECO:0000256" key="6">
    <source>
        <dbReference type="SAM" id="MobiDB-lite"/>
    </source>
</evidence>
<dbReference type="OrthoDB" id="10069167at2759"/>
<dbReference type="PROSITE" id="PS00478">
    <property type="entry name" value="LIM_DOMAIN_1"/>
    <property type="match status" value="1"/>
</dbReference>
<gene>
    <name evidence="9" type="ORF">CAMP_LOCUS11720</name>
</gene>
<dbReference type="SMART" id="SM00132">
    <property type="entry name" value="LIM"/>
    <property type="match status" value="3"/>
</dbReference>
<keyword evidence="10" id="KW-1185">Reference proteome</keyword>
<dbReference type="PROSITE" id="PS51303">
    <property type="entry name" value="PET"/>
    <property type="match status" value="1"/>
</dbReference>
<feature type="compositionally biased region" description="Basic residues" evidence="6">
    <location>
        <begin position="487"/>
        <end position="499"/>
    </location>
</feature>
<evidence type="ECO:0000256" key="2">
    <source>
        <dbReference type="ARBA" id="ARBA00022737"/>
    </source>
</evidence>
<evidence type="ECO:0000256" key="1">
    <source>
        <dbReference type="ARBA" id="ARBA00022723"/>
    </source>
</evidence>
<dbReference type="InterPro" id="IPR010442">
    <property type="entry name" value="PET_domain"/>
</dbReference>
<accession>A0A9P1ITH3</accession>
<dbReference type="PROSITE" id="PS50023">
    <property type="entry name" value="LIM_DOMAIN_2"/>
    <property type="match status" value="2"/>
</dbReference>
<keyword evidence="2" id="KW-0677">Repeat</keyword>
<keyword evidence="3 5" id="KW-0862">Zinc</keyword>
<feature type="region of interest" description="Disordered" evidence="6">
    <location>
        <begin position="361"/>
        <end position="392"/>
    </location>
</feature>
<evidence type="ECO:0000313" key="10">
    <source>
        <dbReference type="Proteomes" id="UP001152747"/>
    </source>
</evidence>
<protein>
    <submittedName>
        <fullName evidence="9">Uncharacterized protein</fullName>
    </submittedName>
</protein>
<evidence type="ECO:0000256" key="4">
    <source>
        <dbReference type="ARBA" id="ARBA00023038"/>
    </source>
</evidence>
<dbReference type="GO" id="GO:0008270">
    <property type="term" value="F:zinc ion binding"/>
    <property type="evidence" value="ECO:0007669"/>
    <property type="project" value="InterPro"/>
</dbReference>
<evidence type="ECO:0000256" key="3">
    <source>
        <dbReference type="ARBA" id="ARBA00022833"/>
    </source>
</evidence>
<dbReference type="CDD" id="cd09341">
    <property type="entry name" value="LIM2_Testin_like"/>
    <property type="match status" value="1"/>
</dbReference>
<sequence length="499" mass="56172">MSDRVRRRRLMEVAATTQQQKMRNAGGLSPASRIRIAADVHRHSTSDDDSGCVLEEYAWVPSGVKPDMVHAYFARLPENKIPYVGSVGEKWRQRQLRAQLPPQDSDVRYCENLSTEEADELRMFERGRKTECLGRGIVEHVPFDGKCYKCKKCNETLEEGEMCVTATRTGKSYHPACFRCQDCDALLVDLIYFSHGAQIFCGRHHAEQMKPRCAKCDELIFGEECTEAEGRTWHLHHFQCAQCNDVLGGQKYMQKSNKPVCLKCYNSSNTTLNCATCQSAFPIETPHMSQGELHWHATSDCFCCCVCSKNLLGVKYSMVGASLYCGYKTCGGEDEELFEEDRLGSPNRRRMIEKTTKVMRIQSAAASPRVTRKPKPPQRAPPPPPPPAENIYETVLPCSSTSSPEFMDKEFAAPNSPTNYYSKTPNKMLRYPGVYDDLTSSSESDDDEDLYISNLMAAASVSRTDKKSKPKSKKNQQEMIQAGGIRMAKKKKSSRCIVS</sequence>
<dbReference type="InterPro" id="IPR001781">
    <property type="entry name" value="Znf_LIM"/>
</dbReference>
<evidence type="ECO:0000259" key="7">
    <source>
        <dbReference type="PROSITE" id="PS50023"/>
    </source>
</evidence>
<dbReference type="AlphaFoldDB" id="A0A9P1ITH3"/>
<dbReference type="Pfam" id="PF06297">
    <property type="entry name" value="PET"/>
    <property type="match status" value="1"/>
</dbReference>
<dbReference type="CDD" id="cd09340">
    <property type="entry name" value="LIM1_Testin_like"/>
    <property type="match status" value="1"/>
</dbReference>
<feature type="region of interest" description="Disordered" evidence="6">
    <location>
        <begin position="459"/>
        <end position="499"/>
    </location>
</feature>
<dbReference type="EMBL" id="CANHGI010000004">
    <property type="protein sequence ID" value="CAI5449083.1"/>
    <property type="molecule type" value="Genomic_DNA"/>
</dbReference>
<comment type="caution">
    <text evidence="9">The sequence shown here is derived from an EMBL/GenBank/DDBJ whole genome shotgun (WGS) entry which is preliminary data.</text>
</comment>
<reference evidence="9" key="1">
    <citation type="submission" date="2022-11" db="EMBL/GenBank/DDBJ databases">
        <authorList>
            <person name="Kikuchi T."/>
        </authorList>
    </citation>
    <scope>NUCLEOTIDE SEQUENCE</scope>
    <source>
        <strain evidence="9">PS1010</strain>
    </source>
</reference>
<evidence type="ECO:0000259" key="8">
    <source>
        <dbReference type="PROSITE" id="PS51303"/>
    </source>
</evidence>
<feature type="domain" description="LIM zinc-binding" evidence="7">
    <location>
        <begin position="148"/>
        <end position="210"/>
    </location>
</feature>
<dbReference type="PANTHER" id="PTHR24211">
    <property type="entry name" value="LIM DOMAIN-CONTAINING PROTEIN"/>
    <property type="match status" value="1"/>
</dbReference>